<feature type="compositionally biased region" description="Gly residues" evidence="1">
    <location>
        <begin position="41"/>
        <end position="55"/>
    </location>
</feature>
<proteinExistence type="predicted"/>
<evidence type="ECO:0000256" key="2">
    <source>
        <dbReference type="SAM" id="Phobius"/>
    </source>
</evidence>
<name>A0A8H4RH05_9HELO</name>
<organism evidence="3 4">
    <name type="scientific">Cudoniella acicularis</name>
    <dbReference type="NCBI Taxonomy" id="354080"/>
    <lineage>
        <taxon>Eukaryota</taxon>
        <taxon>Fungi</taxon>
        <taxon>Dikarya</taxon>
        <taxon>Ascomycota</taxon>
        <taxon>Pezizomycotina</taxon>
        <taxon>Leotiomycetes</taxon>
        <taxon>Helotiales</taxon>
        <taxon>Tricladiaceae</taxon>
        <taxon>Cudoniella</taxon>
    </lineage>
</organism>
<keyword evidence="2" id="KW-0472">Membrane</keyword>
<accession>A0A8H4RH05</accession>
<feature type="region of interest" description="Disordered" evidence="1">
    <location>
        <begin position="468"/>
        <end position="581"/>
    </location>
</feature>
<feature type="compositionally biased region" description="Basic residues" evidence="1">
    <location>
        <begin position="140"/>
        <end position="150"/>
    </location>
</feature>
<reference evidence="3 4" key="1">
    <citation type="submission" date="2020-03" db="EMBL/GenBank/DDBJ databases">
        <title>Draft Genome Sequence of Cudoniella acicularis.</title>
        <authorList>
            <person name="Buettner E."/>
            <person name="Kellner H."/>
        </authorList>
    </citation>
    <scope>NUCLEOTIDE SEQUENCE [LARGE SCALE GENOMIC DNA]</scope>
    <source>
        <strain evidence="3 4">DSM 108380</strain>
    </source>
</reference>
<keyword evidence="2" id="KW-0812">Transmembrane</keyword>
<comment type="caution">
    <text evidence="3">The sequence shown here is derived from an EMBL/GenBank/DDBJ whole genome shotgun (WGS) entry which is preliminary data.</text>
</comment>
<feature type="compositionally biased region" description="Polar residues" evidence="1">
    <location>
        <begin position="154"/>
        <end position="166"/>
    </location>
</feature>
<dbReference type="Proteomes" id="UP000566819">
    <property type="component" value="Unassembled WGS sequence"/>
</dbReference>
<feature type="compositionally biased region" description="Low complexity" evidence="1">
    <location>
        <begin position="108"/>
        <end position="120"/>
    </location>
</feature>
<feature type="transmembrane region" description="Helical" evidence="2">
    <location>
        <begin position="688"/>
        <end position="708"/>
    </location>
</feature>
<evidence type="ECO:0000256" key="1">
    <source>
        <dbReference type="SAM" id="MobiDB-lite"/>
    </source>
</evidence>
<dbReference type="AlphaFoldDB" id="A0A8H4RH05"/>
<feature type="compositionally biased region" description="Polar residues" evidence="1">
    <location>
        <begin position="506"/>
        <end position="540"/>
    </location>
</feature>
<feature type="region of interest" description="Disordered" evidence="1">
    <location>
        <begin position="391"/>
        <end position="423"/>
    </location>
</feature>
<keyword evidence="2" id="KW-1133">Transmembrane helix</keyword>
<evidence type="ECO:0008006" key="5">
    <source>
        <dbReference type="Google" id="ProtNLM"/>
    </source>
</evidence>
<dbReference type="OrthoDB" id="4153178at2759"/>
<sequence length="715" mass="76632">MSGSPSRRPLHERSDSESNSNVLAAIRLVPSTPPQLLGPGPEFGAGAGAGAGSRAGLGPSSSRERDVVYSRTPLPTHPSHFLLAPGKDRDAALAREFRTNPKAHAEATSSGSSVSTTHTTHQSPRIGDSDTGSPISKPKPPSKKRLHIHKDNKTFSLFQDDSQASGSDAVPKSPILALSNKASFDSLGSDGRYATALSNSIESCPPPAPSTPASESKQPISADPISTSPWNYKLVGGLRKVPKTPDLKQKAVGENPLPPLPEVPDVPSPLVVSHDLSAKPSFQSSRTATTTSETTNYKVYGNTFASTSDVALPPPSSSDSNYQLIGPPSVPSTASSVIHRPQTAVSEVISEAIWEDEDEEEFANYKLLGDSSPAVSSASLVHRSKYSQESLVVPPLQPRGRRSNENFGYYKSRSRESLRTGGESFRTGSLTSITTILSQQEASRAIIGSGAIVNLPIQILSRTGLSSWAERSGTHPPRSHMNEHPHQWSSQLSTVLSVSDGGTGTDRGSPSWSDGSRRNSGFPSTASRNSRQMQSISSSLAGEEARSDSLEPPEAAYARGGRRHQSSSSIPVVGDQDEYGDGITDMQDLRARPSRTRLSGFFSGASSDNGRSNTIRSTASSRANTWMIAAFLPLPMNPMSEMRERDPEHSTSNLDSSNNAVNDYTRQFGPTDERRYESAKWWRNLNRWMSVVGVLIIAAVVILVVVSLKEGWTKS</sequence>
<dbReference type="EMBL" id="JAAMPI010000769">
    <property type="protein sequence ID" value="KAF4628735.1"/>
    <property type="molecule type" value="Genomic_DNA"/>
</dbReference>
<keyword evidence="4" id="KW-1185">Reference proteome</keyword>
<gene>
    <name evidence="3" type="ORF">G7Y89_g9412</name>
</gene>
<feature type="region of interest" description="Disordered" evidence="1">
    <location>
        <begin position="198"/>
        <end position="227"/>
    </location>
</feature>
<feature type="compositionally biased region" description="Polar residues" evidence="1">
    <location>
        <begin position="487"/>
        <end position="497"/>
    </location>
</feature>
<feature type="region of interest" description="Disordered" evidence="1">
    <location>
        <begin position="1"/>
        <end position="173"/>
    </location>
</feature>
<evidence type="ECO:0000313" key="4">
    <source>
        <dbReference type="Proteomes" id="UP000566819"/>
    </source>
</evidence>
<evidence type="ECO:0000313" key="3">
    <source>
        <dbReference type="EMBL" id="KAF4628735.1"/>
    </source>
</evidence>
<feature type="compositionally biased region" description="Polar residues" evidence="1">
    <location>
        <begin position="650"/>
        <end position="665"/>
    </location>
</feature>
<protein>
    <recommendedName>
        <fullName evidence="5">Serine-rich protein</fullName>
    </recommendedName>
</protein>
<feature type="compositionally biased region" description="Basic and acidic residues" evidence="1">
    <location>
        <begin position="86"/>
        <end position="105"/>
    </location>
</feature>
<feature type="region of interest" description="Disordered" evidence="1">
    <location>
        <begin position="641"/>
        <end position="667"/>
    </location>
</feature>
<feature type="unsure residue" description="I or L" evidence="3">
    <location>
        <position position="57"/>
    </location>
</feature>